<evidence type="ECO:0000313" key="1">
    <source>
        <dbReference type="EMBL" id="RWA04498.1"/>
    </source>
</evidence>
<sequence length="77" mass="8476">EAAAGVMAALGTMCESLGKTQNEGWVVAPEGGQDEEEGVRELWLTWPGDNDAIRTLAAFKLADVKFAELRAKYKNYW</sequence>
<protein>
    <submittedName>
        <fullName evidence="1">Uncharacterized protein</fullName>
    </submittedName>
</protein>
<dbReference type="EMBL" id="RYZI01000560">
    <property type="protein sequence ID" value="RWA04498.1"/>
    <property type="molecule type" value="Genomic_DNA"/>
</dbReference>
<reference evidence="1 2" key="1">
    <citation type="submission" date="2018-12" db="EMBL/GenBank/DDBJ databases">
        <title>Draft genome sequence of Xylaria grammica IHI A82.</title>
        <authorList>
            <person name="Buettner E."/>
            <person name="Kellner H."/>
        </authorList>
    </citation>
    <scope>NUCLEOTIDE SEQUENCE [LARGE SCALE GENOMIC DNA]</scope>
    <source>
        <strain evidence="1 2">IHI A82</strain>
    </source>
</reference>
<accession>A0A439CQQ6</accession>
<keyword evidence="2" id="KW-1185">Reference proteome</keyword>
<comment type="caution">
    <text evidence="1">The sequence shown here is derived from an EMBL/GenBank/DDBJ whole genome shotgun (WGS) entry which is preliminary data.</text>
</comment>
<dbReference type="AlphaFoldDB" id="A0A439CQQ6"/>
<name>A0A439CQQ6_9PEZI</name>
<dbReference type="Proteomes" id="UP000286045">
    <property type="component" value="Unassembled WGS sequence"/>
</dbReference>
<organism evidence="1 2">
    <name type="scientific">Xylaria grammica</name>
    <dbReference type="NCBI Taxonomy" id="363999"/>
    <lineage>
        <taxon>Eukaryota</taxon>
        <taxon>Fungi</taxon>
        <taxon>Dikarya</taxon>
        <taxon>Ascomycota</taxon>
        <taxon>Pezizomycotina</taxon>
        <taxon>Sordariomycetes</taxon>
        <taxon>Xylariomycetidae</taxon>
        <taxon>Xylariales</taxon>
        <taxon>Xylariaceae</taxon>
        <taxon>Xylaria</taxon>
    </lineage>
</organism>
<proteinExistence type="predicted"/>
<evidence type="ECO:0000313" key="2">
    <source>
        <dbReference type="Proteomes" id="UP000286045"/>
    </source>
</evidence>
<gene>
    <name evidence="1" type="ORF">EKO27_g10606</name>
</gene>
<feature type="non-terminal residue" evidence="1">
    <location>
        <position position="1"/>
    </location>
</feature>